<dbReference type="Pfam" id="PF07715">
    <property type="entry name" value="Plug"/>
    <property type="match status" value="1"/>
</dbReference>
<comment type="similarity">
    <text evidence="8 9">Belongs to the TonB-dependent receptor family.</text>
</comment>
<dbReference type="Gene3D" id="2.40.170.20">
    <property type="entry name" value="TonB-dependent receptor, beta-barrel domain"/>
    <property type="match status" value="1"/>
</dbReference>
<dbReference type="EMBL" id="AUXW01000203">
    <property type="protein sequence ID" value="KKE80970.1"/>
    <property type="molecule type" value="Genomic_DNA"/>
</dbReference>
<keyword evidence="4 8" id="KW-0812">Transmembrane</keyword>
<evidence type="ECO:0000256" key="9">
    <source>
        <dbReference type="RuleBase" id="RU003357"/>
    </source>
</evidence>
<dbReference type="InterPro" id="IPR037066">
    <property type="entry name" value="Plug_dom_sf"/>
</dbReference>
<dbReference type="Proteomes" id="UP000033434">
    <property type="component" value="Unassembled WGS sequence"/>
</dbReference>
<dbReference type="PROSITE" id="PS52016">
    <property type="entry name" value="TONB_DEPENDENT_REC_3"/>
    <property type="match status" value="1"/>
</dbReference>
<dbReference type="RefSeq" id="WP_052961180.1">
    <property type="nucleotide sequence ID" value="NZ_AUXW01000203.1"/>
</dbReference>
<protein>
    <recommendedName>
        <fullName evidence="14">TonB-denpendent receptor</fullName>
    </recommendedName>
</protein>
<keyword evidence="6 8" id="KW-0472">Membrane</keyword>
<evidence type="ECO:0000256" key="1">
    <source>
        <dbReference type="ARBA" id="ARBA00004571"/>
    </source>
</evidence>
<evidence type="ECO:0000256" key="2">
    <source>
        <dbReference type="ARBA" id="ARBA00022448"/>
    </source>
</evidence>
<accession>A0A0F6A448</accession>
<dbReference type="InterPro" id="IPR036942">
    <property type="entry name" value="Beta-barrel_TonB_sf"/>
</dbReference>
<reference evidence="12 13" key="1">
    <citation type="journal article" date="2015" name="BMC Genomics">
        <title>Genome mining reveals unlocked bioactive potential of marine Gram-negative bacteria.</title>
        <authorList>
            <person name="Machado H."/>
            <person name="Sonnenschein E.C."/>
            <person name="Melchiorsen J."/>
            <person name="Gram L."/>
        </authorList>
    </citation>
    <scope>NUCLEOTIDE SEQUENCE [LARGE SCALE GENOMIC DNA]</scope>
    <source>
        <strain evidence="12 13">S4054</strain>
    </source>
</reference>
<evidence type="ECO:0000259" key="11">
    <source>
        <dbReference type="Pfam" id="PF07715"/>
    </source>
</evidence>
<keyword evidence="3 8" id="KW-1134">Transmembrane beta strand</keyword>
<evidence type="ECO:0000313" key="12">
    <source>
        <dbReference type="EMBL" id="KKE80970.1"/>
    </source>
</evidence>
<dbReference type="PANTHER" id="PTHR47234:SF2">
    <property type="entry name" value="TONB-DEPENDENT RECEPTOR"/>
    <property type="match status" value="1"/>
</dbReference>
<dbReference type="AlphaFoldDB" id="A0A0F6A448"/>
<keyword evidence="2 8" id="KW-0813">Transport</keyword>
<organism evidence="12 13">
    <name type="scientific">Pseudoalteromonas luteoviolacea S4054</name>
    <dbReference type="NCBI Taxonomy" id="1129367"/>
    <lineage>
        <taxon>Bacteria</taxon>
        <taxon>Pseudomonadati</taxon>
        <taxon>Pseudomonadota</taxon>
        <taxon>Gammaproteobacteria</taxon>
        <taxon>Alteromonadales</taxon>
        <taxon>Pseudoalteromonadaceae</taxon>
        <taxon>Pseudoalteromonas</taxon>
    </lineage>
</organism>
<keyword evidence="5 9" id="KW-0798">TonB box</keyword>
<dbReference type="InterPro" id="IPR039426">
    <property type="entry name" value="TonB-dep_rcpt-like"/>
</dbReference>
<gene>
    <name evidence="12" type="ORF">N479_23980</name>
</gene>
<dbReference type="GO" id="GO:0009279">
    <property type="term" value="C:cell outer membrane"/>
    <property type="evidence" value="ECO:0007669"/>
    <property type="project" value="UniProtKB-SubCell"/>
</dbReference>
<sequence length="868" mass="95182">MSYCKSTRLIGWLFTGALLYLPAMVVGAQDIEKISVTGTRLKRSIQSDSPIPITSIDAKALSYIGANDVRDLVETLPFNAGAQNNSDNLTQNFTVGTSNINLRGLGVSSTLVLLNGQRQVVSAVVTDQGASFVDTASLIPTLAIQRVEILKDGASAIYGSDAVAGVVNFISRDDLNGTEVQYEYRKRMSDGSQDETKVDFVFGSDTGSSGHVLVAASYLERSSLVLSEVDWVQPAFSSFGNPGSFVVPSLANDENPDGLTVADPNCVQNGGSVSQGSNGNSFCLFDFAPQITAVPNEDRLQLYMRTKWAWNDDIELWFEAGFADNDVSREVSPSFPVLNAPSVLASHPNNIYNEDIFFRGRPFGVGKPTEINFYSHQTTRVALGIEGALGTDKFWQLSYVNAKNEAFLNPKDVIADNFQSALFGFGGINCRQGLSAVAGAGECLYFNPFDPQANTNEQLRGYIIGDYIGNVESEMQVIEGVIAFDELFEMDAGFAAMAFGMQYRNESIRSVYDALTQQDRFAFLIGNQNVEGDRDVKAVFTEFRFPIFEQLEIGLALRYEDYGDLGGDTTDPKVSLLWHASSSLSMRGSYSTSFRAPSVHQLKGVQTNFANITDPRDGSTTFGGNRTVGDPDLVPETSTALNVGGTFSVNQFDMDIDYWRFSFEEVLTRESHQAVVNAFADDPERVIRTSAGTISIVNTRFINAEAIDTSGIDFNVMYQWDTRFGRLTPQLWGSYILEYDLTDNAGVVTNGLGKLNRNTVGNPTPKLKGSFGVNWKFESHSANVFFRHVASYENDVSLEKISSFNTLDLQYEVDMGDLIKADVNTNMTVGVVNLTDKAPPFVDIAGSYDPRTGDPRGRRAYIKLKVEF</sequence>
<comment type="subcellular location">
    <subcellularLocation>
        <location evidence="1 8">Cell outer membrane</location>
        <topology evidence="1 8">Multi-pass membrane protein</topology>
    </subcellularLocation>
</comment>
<feature type="domain" description="TonB-dependent receptor-like beta-barrel" evidence="10">
    <location>
        <begin position="367"/>
        <end position="834"/>
    </location>
</feature>
<keyword evidence="7 8" id="KW-0998">Cell outer membrane</keyword>
<evidence type="ECO:0000256" key="7">
    <source>
        <dbReference type="ARBA" id="ARBA00023237"/>
    </source>
</evidence>
<evidence type="ECO:0000256" key="3">
    <source>
        <dbReference type="ARBA" id="ARBA00022452"/>
    </source>
</evidence>
<comment type="caution">
    <text evidence="12">The sequence shown here is derived from an EMBL/GenBank/DDBJ whole genome shotgun (WGS) entry which is preliminary data.</text>
</comment>
<dbReference type="SUPFAM" id="SSF56935">
    <property type="entry name" value="Porins"/>
    <property type="match status" value="1"/>
</dbReference>
<feature type="domain" description="TonB-dependent receptor plug" evidence="11">
    <location>
        <begin position="47"/>
        <end position="166"/>
    </location>
</feature>
<evidence type="ECO:0000256" key="4">
    <source>
        <dbReference type="ARBA" id="ARBA00022692"/>
    </source>
</evidence>
<evidence type="ECO:0008006" key="14">
    <source>
        <dbReference type="Google" id="ProtNLM"/>
    </source>
</evidence>
<dbReference type="PATRIC" id="fig|1129367.4.peg.5216"/>
<dbReference type="Gene3D" id="2.170.130.10">
    <property type="entry name" value="TonB-dependent receptor, plug domain"/>
    <property type="match status" value="1"/>
</dbReference>
<dbReference type="InterPro" id="IPR012910">
    <property type="entry name" value="Plug_dom"/>
</dbReference>
<evidence type="ECO:0000256" key="5">
    <source>
        <dbReference type="ARBA" id="ARBA00023077"/>
    </source>
</evidence>
<evidence type="ECO:0000256" key="6">
    <source>
        <dbReference type="ARBA" id="ARBA00023136"/>
    </source>
</evidence>
<evidence type="ECO:0000313" key="13">
    <source>
        <dbReference type="Proteomes" id="UP000033434"/>
    </source>
</evidence>
<evidence type="ECO:0000256" key="8">
    <source>
        <dbReference type="PROSITE-ProRule" id="PRU01360"/>
    </source>
</evidence>
<proteinExistence type="inferred from homology"/>
<evidence type="ECO:0000259" key="10">
    <source>
        <dbReference type="Pfam" id="PF00593"/>
    </source>
</evidence>
<dbReference type="Pfam" id="PF00593">
    <property type="entry name" value="TonB_dep_Rec_b-barrel"/>
    <property type="match status" value="1"/>
</dbReference>
<name>A0A0F6A448_9GAMM</name>
<dbReference type="PANTHER" id="PTHR47234">
    <property type="match status" value="1"/>
</dbReference>
<dbReference type="InterPro" id="IPR000531">
    <property type="entry name" value="Beta-barrel_TonB"/>
</dbReference>